<evidence type="ECO:0000256" key="8">
    <source>
        <dbReference type="PIRSR" id="PIRSR001488-1"/>
    </source>
</evidence>
<dbReference type="InterPro" id="IPR036249">
    <property type="entry name" value="Thioredoxin-like_sf"/>
</dbReference>
<keyword evidence="12" id="KW-1185">Reference proteome</keyword>
<dbReference type="Pfam" id="PF01323">
    <property type="entry name" value="DSBA"/>
    <property type="match status" value="1"/>
</dbReference>
<comment type="caution">
    <text evidence="11">The sequence shown here is derived from an EMBL/GenBank/DDBJ whole genome shotgun (WGS) entry which is preliminary data.</text>
</comment>
<dbReference type="PIRSF" id="PIRSF001488">
    <property type="entry name" value="Tdi_protein"/>
    <property type="match status" value="1"/>
</dbReference>
<proteinExistence type="inferred from homology"/>
<evidence type="ECO:0000256" key="2">
    <source>
        <dbReference type="ARBA" id="ARBA00005791"/>
    </source>
</evidence>
<dbReference type="GO" id="GO:0015036">
    <property type="term" value="F:disulfide oxidoreductase activity"/>
    <property type="evidence" value="ECO:0007669"/>
    <property type="project" value="UniProtKB-ARBA"/>
</dbReference>
<comment type="similarity">
    <text evidence="2">Belongs to the thioredoxin family. DsbA subfamily.</text>
</comment>
<feature type="chain" id="PRO_5016843410" description="Thiol:disulfide interchange protein" evidence="9">
    <location>
        <begin position="23"/>
        <end position="215"/>
    </location>
</feature>
<dbReference type="InterPro" id="IPR017937">
    <property type="entry name" value="Thioredoxin_CS"/>
</dbReference>
<dbReference type="OrthoDB" id="9784896at2"/>
<evidence type="ECO:0000256" key="7">
    <source>
        <dbReference type="PIRNR" id="PIRNR001488"/>
    </source>
</evidence>
<dbReference type="PANTHER" id="PTHR35891">
    <property type="entry name" value="THIOL:DISULFIDE INTERCHANGE PROTEIN DSBA"/>
    <property type="match status" value="1"/>
</dbReference>
<evidence type="ECO:0000259" key="10">
    <source>
        <dbReference type="PROSITE" id="PS51352"/>
    </source>
</evidence>
<dbReference type="CDD" id="cd03019">
    <property type="entry name" value="DsbA_DsbA"/>
    <property type="match status" value="1"/>
</dbReference>
<comment type="subcellular location">
    <subcellularLocation>
        <location evidence="1 7">Periplasm</location>
    </subcellularLocation>
</comment>
<dbReference type="InterPro" id="IPR023205">
    <property type="entry name" value="DsbA/DsbL"/>
</dbReference>
<evidence type="ECO:0000256" key="1">
    <source>
        <dbReference type="ARBA" id="ARBA00004418"/>
    </source>
</evidence>
<feature type="disulfide bond" description="Redox-active" evidence="8">
    <location>
        <begin position="61"/>
        <end position="64"/>
    </location>
</feature>
<protein>
    <recommendedName>
        <fullName evidence="7">Thiol:disulfide interchange protein</fullName>
    </recommendedName>
</protein>
<dbReference type="Proteomes" id="UP000255265">
    <property type="component" value="Unassembled WGS sequence"/>
</dbReference>
<evidence type="ECO:0000256" key="3">
    <source>
        <dbReference type="ARBA" id="ARBA00022729"/>
    </source>
</evidence>
<dbReference type="AlphaFoldDB" id="A0A370FN80"/>
<dbReference type="GO" id="GO:0042597">
    <property type="term" value="C:periplasmic space"/>
    <property type="evidence" value="ECO:0007669"/>
    <property type="project" value="UniProtKB-SubCell"/>
</dbReference>
<sequence>MKRRDFSLAAAAVTLAPLAAHAQTPASAFKAGKDYVTLGKPAPVDAPAGKVEVAEFFSYNCPHCAAFEPKLEPWIKKLQPYVAFRRIPVPFVGNDVETKQKLYYTLEAMGKVDEFQMKIFQAIHVDRQRIFGDAAVIEWAGKQPGLDAKKFEETFKSFGVAGKAKRASQMTEAYQVAGVPAFGVAGRYYVDGDLAGSLDRALQIVEALAAESRKA</sequence>
<organism evidence="11 12">
    <name type="scientific">Pseudacidovorax intermedius</name>
    <dbReference type="NCBI Taxonomy" id="433924"/>
    <lineage>
        <taxon>Bacteria</taxon>
        <taxon>Pseudomonadati</taxon>
        <taxon>Pseudomonadota</taxon>
        <taxon>Betaproteobacteria</taxon>
        <taxon>Burkholderiales</taxon>
        <taxon>Comamonadaceae</taxon>
        <taxon>Pseudacidovorax</taxon>
    </lineage>
</organism>
<name>A0A370FN80_9BURK</name>
<dbReference type="PANTHER" id="PTHR35891:SF3">
    <property type="entry name" value="THIOL:DISULFIDE INTERCHANGE PROTEIN DSBL"/>
    <property type="match status" value="1"/>
</dbReference>
<dbReference type="RefSeq" id="WP_017759091.1">
    <property type="nucleotide sequence ID" value="NZ_QQAV01000001.1"/>
</dbReference>
<dbReference type="InterPro" id="IPR013766">
    <property type="entry name" value="Thioredoxin_domain"/>
</dbReference>
<keyword evidence="5 7" id="KW-1015">Disulfide bond</keyword>
<evidence type="ECO:0000313" key="11">
    <source>
        <dbReference type="EMBL" id="RDI28575.1"/>
    </source>
</evidence>
<gene>
    <name evidence="11" type="ORF">DFR41_101331</name>
</gene>
<dbReference type="STRING" id="433924.NS331_05145"/>
<evidence type="ECO:0000313" key="12">
    <source>
        <dbReference type="Proteomes" id="UP000255265"/>
    </source>
</evidence>
<evidence type="ECO:0000256" key="9">
    <source>
        <dbReference type="SAM" id="SignalP"/>
    </source>
</evidence>
<feature type="signal peptide" evidence="9">
    <location>
        <begin position="1"/>
        <end position="22"/>
    </location>
</feature>
<feature type="domain" description="Thioredoxin" evidence="10">
    <location>
        <begin position="20"/>
        <end position="210"/>
    </location>
</feature>
<keyword evidence="3 9" id="KW-0732">Signal</keyword>
<keyword evidence="6" id="KW-0676">Redox-active center</keyword>
<evidence type="ECO:0000256" key="5">
    <source>
        <dbReference type="ARBA" id="ARBA00023157"/>
    </source>
</evidence>
<dbReference type="SUPFAM" id="SSF52833">
    <property type="entry name" value="Thioredoxin-like"/>
    <property type="match status" value="1"/>
</dbReference>
<dbReference type="InterPro" id="IPR001853">
    <property type="entry name" value="DSBA-like_thioredoxin_dom"/>
</dbReference>
<reference evidence="11 12" key="1">
    <citation type="submission" date="2018-07" db="EMBL/GenBank/DDBJ databases">
        <title>Genomic Encyclopedia of Type Strains, Phase IV (KMG-IV): sequencing the most valuable type-strain genomes for metagenomic binning, comparative biology and taxonomic classification.</title>
        <authorList>
            <person name="Goeker M."/>
        </authorList>
    </citation>
    <scope>NUCLEOTIDE SEQUENCE [LARGE SCALE GENOMIC DNA]</scope>
    <source>
        <strain evidence="11 12">DSM 21352</strain>
    </source>
</reference>
<evidence type="ECO:0000256" key="6">
    <source>
        <dbReference type="ARBA" id="ARBA00023284"/>
    </source>
</evidence>
<dbReference type="EMBL" id="QQAV01000001">
    <property type="protein sequence ID" value="RDI28575.1"/>
    <property type="molecule type" value="Genomic_DNA"/>
</dbReference>
<evidence type="ECO:0000256" key="4">
    <source>
        <dbReference type="ARBA" id="ARBA00022764"/>
    </source>
</evidence>
<accession>A0A370FN80</accession>
<dbReference type="PROSITE" id="PS51352">
    <property type="entry name" value="THIOREDOXIN_2"/>
    <property type="match status" value="1"/>
</dbReference>
<dbReference type="InterPro" id="IPR050824">
    <property type="entry name" value="Thiol_disulfide_DsbA"/>
</dbReference>
<dbReference type="PROSITE" id="PS00194">
    <property type="entry name" value="THIOREDOXIN_1"/>
    <property type="match status" value="1"/>
</dbReference>
<keyword evidence="4 7" id="KW-0574">Periplasm</keyword>
<dbReference type="Gene3D" id="3.40.30.10">
    <property type="entry name" value="Glutaredoxin"/>
    <property type="match status" value="1"/>
</dbReference>